<gene>
    <name evidence="1" type="ORF">Nepgr_031593</name>
</gene>
<proteinExistence type="predicted"/>
<keyword evidence="2" id="KW-1185">Reference proteome</keyword>
<protein>
    <submittedName>
        <fullName evidence="1">Uncharacterized protein</fullName>
    </submittedName>
</protein>
<evidence type="ECO:0000313" key="2">
    <source>
        <dbReference type="Proteomes" id="UP001279734"/>
    </source>
</evidence>
<dbReference type="EMBL" id="BSYO01000037">
    <property type="protein sequence ID" value="GMH29750.1"/>
    <property type="molecule type" value="Genomic_DNA"/>
</dbReference>
<reference evidence="1" key="1">
    <citation type="submission" date="2023-05" db="EMBL/GenBank/DDBJ databases">
        <title>Nepenthes gracilis genome sequencing.</title>
        <authorList>
            <person name="Fukushima K."/>
        </authorList>
    </citation>
    <scope>NUCLEOTIDE SEQUENCE</scope>
    <source>
        <strain evidence="1">SING2019-196</strain>
    </source>
</reference>
<sequence>MVPLTIAESTNWFPLKFLSPVQKKDGVFPLLLLNQDVGFILLHLHDRSSFLPSSLPPVLDEDYIILISSEKLGVAAVVPPEELNRAQAHQESMSPSQQTACEQSVSKQVFYMTLIKRHQSLMPVDTTIADYVDEDLMVKEGKSISNIELEFCKDHEVELQKSSKSMFVAGKEKDACPPCLEGSMLLAEWL</sequence>
<comment type="caution">
    <text evidence="1">The sequence shown here is derived from an EMBL/GenBank/DDBJ whole genome shotgun (WGS) entry which is preliminary data.</text>
</comment>
<organism evidence="1 2">
    <name type="scientific">Nepenthes gracilis</name>
    <name type="common">Slender pitcher plant</name>
    <dbReference type="NCBI Taxonomy" id="150966"/>
    <lineage>
        <taxon>Eukaryota</taxon>
        <taxon>Viridiplantae</taxon>
        <taxon>Streptophyta</taxon>
        <taxon>Embryophyta</taxon>
        <taxon>Tracheophyta</taxon>
        <taxon>Spermatophyta</taxon>
        <taxon>Magnoliopsida</taxon>
        <taxon>eudicotyledons</taxon>
        <taxon>Gunneridae</taxon>
        <taxon>Pentapetalae</taxon>
        <taxon>Caryophyllales</taxon>
        <taxon>Nepenthaceae</taxon>
        <taxon>Nepenthes</taxon>
    </lineage>
</organism>
<dbReference type="AlphaFoldDB" id="A0AAD3TH05"/>
<name>A0AAD3TH05_NEPGR</name>
<dbReference type="Proteomes" id="UP001279734">
    <property type="component" value="Unassembled WGS sequence"/>
</dbReference>
<accession>A0AAD3TH05</accession>
<evidence type="ECO:0000313" key="1">
    <source>
        <dbReference type="EMBL" id="GMH29750.1"/>
    </source>
</evidence>